<evidence type="ECO:0008006" key="5">
    <source>
        <dbReference type="Google" id="ProtNLM"/>
    </source>
</evidence>
<evidence type="ECO:0000256" key="2">
    <source>
        <dbReference type="SAM" id="Phobius"/>
    </source>
</evidence>
<accession>A0AAV8PDM0</accession>
<evidence type="ECO:0000256" key="1">
    <source>
        <dbReference type="SAM" id="MobiDB-lite"/>
    </source>
</evidence>
<organism evidence="3 4">
    <name type="scientific">Ensete ventricosum</name>
    <name type="common">Abyssinian banana</name>
    <name type="synonym">Musa ensete</name>
    <dbReference type="NCBI Taxonomy" id="4639"/>
    <lineage>
        <taxon>Eukaryota</taxon>
        <taxon>Viridiplantae</taxon>
        <taxon>Streptophyta</taxon>
        <taxon>Embryophyta</taxon>
        <taxon>Tracheophyta</taxon>
        <taxon>Spermatophyta</taxon>
        <taxon>Magnoliopsida</taxon>
        <taxon>Liliopsida</taxon>
        <taxon>Zingiberales</taxon>
        <taxon>Musaceae</taxon>
        <taxon>Ensete</taxon>
    </lineage>
</organism>
<keyword evidence="2" id="KW-0812">Transmembrane</keyword>
<protein>
    <recommendedName>
        <fullName evidence="5">FHA domain-containing protein</fullName>
    </recommendedName>
</protein>
<feature type="region of interest" description="Disordered" evidence="1">
    <location>
        <begin position="194"/>
        <end position="216"/>
    </location>
</feature>
<keyword evidence="2" id="KW-0472">Membrane</keyword>
<feature type="transmembrane region" description="Helical" evidence="2">
    <location>
        <begin position="237"/>
        <end position="257"/>
    </location>
</feature>
<feature type="compositionally biased region" description="Basic and acidic residues" evidence="1">
    <location>
        <begin position="198"/>
        <end position="207"/>
    </location>
</feature>
<evidence type="ECO:0000313" key="4">
    <source>
        <dbReference type="Proteomes" id="UP001222027"/>
    </source>
</evidence>
<dbReference type="Proteomes" id="UP001222027">
    <property type="component" value="Unassembled WGS sequence"/>
</dbReference>
<evidence type="ECO:0000313" key="3">
    <source>
        <dbReference type="EMBL" id="KAJ8480606.1"/>
    </source>
</evidence>
<keyword evidence="4" id="KW-1185">Reference proteome</keyword>
<keyword evidence="2" id="KW-1133">Transmembrane helix</keyword>
<dbReference type="PANTHER" id="PTHR37244:SF1">
    <property type="entry name" value="NADP-SPECIFIC GLUTAMATE DEHYDROGENASE"/>
    <property type="match status" value="1"/>
</dbReference>
<name>A0AAV8PDM0_ENSVE</name>
<comment type="caution">
    <text evidence="3">The sequence shown here is derived from an EMBL/GenBank/DDBJ whole genome shotgun (WGS) entry which is preliminary data.</text>
</comment>
<proteinExistence type="predicted"/>
<reference evidence="3 4" key="1">
    <citation type="submission" date="2022-12" db="EMBL/GenBank/DDBJ databases">
        <title>Chromosome-scale assembly of the Ensete ventricosum genome.</title>
        <authorList>
            <person name="Dussert Y."/>
            <person name="Stocks J."/>
            <person name="Wendawek A."/>
            <person name="Woldeyes F."/>
            <person name="Nichols R.A."/>
            <person name="Borrell J.S."/>
        </authorList>
    </citation>
    <scope>NUCLEOTIDE SEQUENCE [LARGE SCALE GENOMIC DNA]</scope>
    <source>
        <strain evidence="4">cv. Maze</strain>
        <tissue evidence="3">Seeds</tissue>
    </source>
</reference>
<dbReference type="PANTHER" id="PTHR37244">
    <property type="entry name" value="NADP-SPECIFIC GLUTAMATE DEHYDROGENASE"/>
    <property type="match status" value="1"/>
</dbReference>
<gene>
    <name evidence="3" type="ORF">OPV22_024333</name>
</gene>
<sequence>MAVKAETLIPRPFSLSSKAFTRRHTCTHTPNDAIEIKVTYVRIITSTPMQSTITMTFSAGEDDDHSLRVNGMAAVPVVLKRNRVDGAMGESVYVNTDCIRFSGSCLGFEIRVREACSALMVGVVGRKGDGRWVVHGREGGGGGGGQETGVDGTVVDVYFVGRSMGRAVVLNRVVEMRKTWKGCIPACDDEVVTDDSEEPKQGIREEQSCDGASSGYNKNGGEDELGELSWFSAGVRVGMGLGLAMCLGIGVGVGLVMKSYQAAAGTLRRFI</sequence>
<dbReference type="AlphaFoldDB" id="A0AAV8PDM0"/>
<dbReference type="EMBL" id="JAQQAF010000006">
    <property type="protein sequence ID" value="KAJ8480606.1"/>
    <property type="molecule type" value="Genomic_DNA"/>
</dbReference>